<evidence type="ECO:0000259" key="3">
    <source>
        <dbReference type="Pfam" id="PF10988"/>
    </source>
</evidence>
<dbReference type="PANTHER" id="PTHR39200:SF1">
    <property type="entry name" value="AUTO-TRANSPORTER ADHESIN HEAD GIN DOMAIN-CONTAINING PROTEIN-RELATED"/>
    <property type="match status" value="1"/>
</dbReference>
<gene>
    <name evidence="4" type="ORF">GCM10023315_27280</name>
</gene>
<dbReference type="Pfam" id="PF10988">
    <property type="entry name" value="DUF2807"/>
    <property type="match status" value="1"/>
</dbReference>
<dbReference type="RefSeq" id="WP_345169882.1">
    <property type="nucleotide sequence ID" value="NZ_BAABJK010000009.1"/>
</dbReference>
<organism evidence="4 5">
    <name type="scientific">Algibacter aquimarinus</name>
    <dbReference type="NCBI Taxonomy" id="1136748"/>
    <lineage>
        <taxon>Bacteria</taxon>
        <taxon>Pseudomonadati</taxon>
        <taxon>Bacteroidota</taxon>
        <taxon>Flavobacteriia</taxon>
        <taxon>Flavobacteriales</taxon>
        <taxon>Flavobacteriaceae</taxon>
        <taxon>Algibacter</taxon>
    </lineage>
</organism>
<feature type="region of interest" description="Disordered" evidence="1">
    <location>
        <begin position="216"/>
        <end position="240"/>
    </location>
</feature>
<feature type="domain" description="Putative auto-transporter adhesin head GIN" evidence="3">
    <location>
        <begin position="43"/>
        <end position="225"/>
    </location>
</feature>
<dbReference type="EMBL" id="BAABJK010000009">
    <property type="protein sequence ID" value="GAA4975155.1"/>
    <property type="molecule type" value="Genomic_DNA"/>
</dbReference>
<comment type="caution">
    <text evidence="4">The sequence shown here is derived from an EMBL/GenBank/DDBJ whole genome shotgun (WGS) entry which is preliminary data.</text>
</comment>
<accession>A0ABP9HPQ0</accession>
<name>A0ABP9HPQ0_9FLAO</name>
<dbReference type="PANTHER" id="PTHR39200">
    <property type="entry name" value="HYPOTHETICAL EXPORTED PROTEIN"/>
    <property type="match status" value="1"/>
</dbReference>
<keyword evidence="2" id="KW-0732">Signal</keyword>
<dbReference type="Proteomes" id="UP001501692">
    <property type="component" value="Unassembled WGS sequence"/>
</dbReference>
<proteinExistence type="predicted"/>
<sequence>MRKTITLSVIFLMLVSIANAQSWGKKKIKGNGNITTETRNVGDYNGIKSAGSMDIILVYGKEGEIKIKGDSNLLEYIVTEVKNDNLIIKLKKGSKISYKKSIEITVPFESINKVSLAGSGDIVSRDVVKADKLSVSVAGSGEIKLDIKTNYVVGAVAGSGEITLTGATNNLNAKVAGSGDFHGFGLQSDDTEVAVAGSGDAEVVSNKNLIARVSGSGDIRYKGNPKKDAKVSGSGSIKSN</sequence>
<reference evidence="5" key="1">
    <citation type="journal article" date="2019" name="Int. J. Syst. Evol. Microbiol.">
        <title>The Global Catalogue of Microorganisms (GCM) 10K type strain sequencing project: providing services to taxonomists for standard genome sequencing and annotation.</title>
        <authorList>
            <consortium name="The Broad Institute Genomics Platform"/>
            <consortium name="The Broad Institute Genome Sequencing Center for Infectious Disease"/>
            <person name="Wu L."/>
            <person name="Ma J."/>
        </authorList>
    </citation>
    <scope>NUCLEOTIDE SEQUENCE [LARGE SCALE GENOMIC DNA]</scope>
    <source>
        <strain evidence="5">JCM 18287</strain>
    </source>
</reference>
<evidence type="ECO:0000313" key="5">
    <source>
        <dbReference type="Proteomes" id="UP001501692"/>
    </source>
</evidence>
<dbReference type="InterPro" id="IPR021255">
    <property type="entry name" value="DUF2807"/>
</dbReference>
<keyword evidence="5" id="KW-1185">Reference proteome</keyword>
<evidence type="ECO:0000256" key="2">
    <source>
        <dbReference type="SAM" id="SignalP"/>
    </source>
</evidence>
<evidence type="ECO:0000313" key="4">
    <source>
        <dbReference type="EMBL" id="GAA4975155.1"/>
    </source>
</evidence>
<feature type="compositionally biased region" description="Basic and acidic residues" evidence="1">
    <location>
        <begin position="219"/>
        <end position="230"/>
    </location>
</feature>
<protein>
    <submittedName>
        <fullName evidence="4">Head GIN domain-containing protein</fullName>
    </submittedName>
</protein>
<feature type="chain" id="PRO_5046105129" evidence="2">
    <location>
        <begin position="21"/>
        <end position="240"/>
    </location>
</feature>
<dbReference type="Gene3D" id="2.160.20.120">
    <property type="match status" value="1"/>
</dbReference>
<feature type="signal peptide" evidence="2">
    <location>
        <begin position="1"/>
        <end position="20"/>
    </location>
</feature>
<evidence type="ECO:0000256" key="1">
    <source>
        <dbReference type="SAM" id="MobiDB-lite"/>
    </source>
</evidence>